<dbReference type="Proteomes" id="UP000243499">
    <property type="component" value="Chromosome 9"/>
</dbReference>
<name>A0A2T8I686_9POAL</name>
<dbReference type="Gramene" id="PVH33182">
    <property type="protein sequence ID" value="PVH33182"/>
    <property type="gene ID" value="PAHAL_9G588800"/>
</dbReference>
<sequence>MERQSPLDHPASLLIGGDSELPSSSFLRSLHGCNLQRDEAACVLSTWTTSPRRLSVYLGLLLLDAGFRLLLP</sequence>
<evidence type="ECO:0000313" key="1">
    <source>
        <dbReference type="EMBL" id="PVH33182.1"/>
    </source>
</evidence>
<accession>A0A2T8I686</accession>
<dbReference type="AlphaFoldDB" id="A0A2T8I686"/>
<reference evidence="1" key="1">
    <citation type="submission" date="2018-04" db="EMBL/GenBank/DDBJ databases">
        <title>WGS assembly of Panicum hallii.</title>
        <authorList>
            <person name="Lovell J."/>
            <person name="Jenkins J."/>
            <person name="Lowry D."/>
            <person name="Mamidi S."/>
            <person name="Sreedasyam A."/>
            <person name="Weng X."/>
            <person name="Barry K."/>
            <person name="Bonette J."/>
            <person name="Campitelli B."/>
            <person name="Daum C."/>
            <person name="Gordon S."/>
            <person name="Gould B."/>
            <person name="Lipzen A."/>
            <person name="Macqueen A."/>
            <person name="Palacio-Mejia J."/>
            <person name="Plott C."/>
            <person name="Shakirov E."/>
            <person name="Shu S."/>
            <person name="Yoshinaga Y."/>
            <person name="Zane M."/>
            <person name="Rokhsar D."/>
            <person name="Grimwood J."/>
            <person name="Schmutz J."/>
            <person name="Juenger T."/>
        </authorList>
    </citation>
    <scope>NUCLEOTIDE SEQUENCE [LARGE SCALE GENOMIC DNA]</scope>
    <source>
        <strain evidence="1">FIL2</strain>
    </source>
</reference>
<gene>
    <name evidence="1" type="ORF">PAHAL_9G588800</name>
</gene>
<dbReference type="EMBL" id="CM008054">
    <property type="protein sequence ID" value="PVH33182.1"/>
    <property type="molecule type" value="Genomic_DNA"/>
</dbReference>
<proteinExistence type="predicted"/>
<protein>
    <submittedName>
        <fullName evidence="1">Uncharacterized protein</fullName>
    </submittedName>
</protein>
<organism evidence="1">
    <name type="scientific">Panicum hallii</name>
    <dbReference type="NCBI Taxonomy" id="206008"/>
    <lineage>
        <taxon>Eukaryota</taxon>
        <taxon>Viridiplantae</taxon>
        <taxon>Streptophyta</taxon>
        <taxon>Embryophyta</taxon>
        <taxon>Tracheophyta</taxon>
        <taxon>Spermatophyta</taxon>
        <taxon>Magnoliopsida</taxon>
        <taxon>Liliopsida</taxon>
        <taxon>Poales</taxon>
        <taxon>Poaceae</taxon>
        <taxon>PACMAD clade</taxon>
        <taxon>Panicoideae</taxon>
        <taxon>Panicodae</taxon>
        <taxon>Paniceae</taxon>
        <taxon>Panicinae</taxon>
        <taxon>Panicum</taxon>
        <taxon>Panicum sect. Panicum</taxon>
    </lineage>
</organism>